<organism evidence="2 3">
    <name type="scientific">Lentinus brumalis</name>
    <dbReference type="NCBI Taxonomy" id="2498619"/>
    <lineage>
        <taxon>Eukaryota</taxon>
        <taxon>Fungi</taxon>
        <taxon>Dikarya</taxon>
        <taxon>Basidiomycota</taxon>
        <taxon>Agaricomycotina</taxon>
        <taxon>Agaricomycetes</taxon>
        <taxon>Polyporales</taxon>
        <taxon>Polyporaceae</taxon>
        <taxon>Lentinus</taxon>
    </lineage>
</organism>
<gene>
    <name evidence="2" type="ORF">OH76DRAFT_1233691</name>
</gene>
<evidence type="ECO:0000313" key="3">
    <source>
        <dbReference type="Proteomes" id="UP000256964"/>
    </source>
</evidence>
<sequence>MIWGTGLSGRIGGGKLSLNAFRGSRGGRGSTCIQLMPLTMFDIHRDPNRPMARSRPNSAGLCQPFASPGGPRRSTPPPPLNARGRQEISRYSRDADARKTDAEALLSADLPQTYTAKQELFISSGTHAERVEDPHLLRLDIQHPLTMYLFWSCSADSAPTVPISCIVSSRLVSSSRGYSQHRLLVSRHMVTR</sequence>
<protein>
    <submittedName>
        <fullName evidence="2">Uncharacterized protein</fullName>
    </submittedName>
</protein>
<evidence type="ECO:0000256" key="1">
    <source>
        <dbReference type="SAM" id="MobiDB-lite"/>
    </source>
</evidence>
<dbReference type="AlphaFoldDB" id="A0A371CSG8"/>
<dbReference type="Proteomes" id="UP000256964">
    <property type="component" value="Unassembled WGS sequence"/>
</dbReference>
<reference evidence="2 3" key="1">
    <citation type="journal article" date="2018" name="Biotechnol. Biofuels">
        <title>Integrative visual omics of the white-rot fungus Polyporus brumalis exposes the biotechnological potential of its oxidative enzymes for delignifying raw plant biomass.</title>
        <authorList>
            <person name="Miyauchi S."/>
            <person name="Rancon A."/>
            <person name="Drula E."/>
            <person name="Hage H."/>
            <person name="Chaduli D."/>
            <person name="Favel A."/>
            <person name="Grisel S."/>
            <person name="Henrissat B."/>
            <person name="Herpoel-Gimbert I."/>
            <person name="Ruiz-Duenas F.J."/>
            <person name="Chevret D."/>
            <person name="Hainaut M."/>
            <person name="Lin J."/>
            <person name="Wang M."/>
            <person name="Pangilinan J."/>
            <person name="Lipzen A."/>
            <person name="Lesage-Meessen L."/>
            <person name="Navarro D."/>
            <person name="Riley R."/>
            <person name="Grigoriev I.V."/>
            <person name="Zhou S."/>
            <person name="Raouche S."/>
            <person name="Rosso M.N."/>
        </authorList>
    </citation>
    <scope>NUCLEOTIDE SEQUENCE [LARGE SCALE GENOMIC DNA]</scope>
    <source>
        <strain evidence="2 3">BRFM 1820</strain>
    </source>
</reference>
<evidence type="ECO:0000313" key="2">
    <source>
        <dbReference type="EMBL" id="RDX43231.1"/>
    </source>
</evidence>
<dbReference type="EMBL" id="KZ857468">
    <property type="protein sequence ID" value="RDX43231.1"/>
    <property type="molecule type" value="Genomic_DNA"/>
</dbReference>
<proteinExistence type="predicted"/>
<feature type="compositionally biased region" description="Basic and acidic residues" evidence="1">
    <location>
        <begin position="84"/>
        <end position="96"/>
    </location>
</feature>
<feature type="region of interest" description="Disordered" evidence="1">
    <location>
        <begin position="44"/>
        <end position="96"/>
    </location>
</feature>
<accession>A0A371CSG8</accession>
<keyword evidence="3" id="KW-1185">Reference proteome</keyword>
<name>A0A371CSG8_9APHY</name>